<gene>
    <name evidence="2" type="ORF">C8A05DRAFT_30037</name>
</gene>
<sequence>MSNAPGGVSSTGAPGSLNQFTQAASSTSRPQPKQPFAIAGSIASSSVTGDEFTSDMRDRQARGKDPYHSGDGSDDSSLSDHGSGLRLGKGRPERVDFAQTERRRQAVAFLDDPELLTSYCQAKDISMAEARLHFTAMLCGYD</sequence>
<dbReference type="Proteomes" id="UP001303889">
    <property type="component" value="Unassembled WGS sequence"/>
</dbReference>
<organism evidence="2 3">
    <name type="scientific">Staphylotrichum tortipilum</name>
    <dbReference type="NCBI Taxonomy" id="2831512"/>
    <lineage>
        <taxon>Eukaryota</taxon>
        <taxon>Fungi</taxon>
        <taxon>Dikarya</taxon>
        <taxon>Ascomycota</taxon>
        <taxon>Pezizomycotina</taxon>
        <taxon>Sordariomycetes</taxon>
        <taxon>Sordariomycetidae</taxon>
        <taxon>Sordariales</taxon>
        <taxon>Chaetomiaceae</taxon>
        <taxon>Staphylotrichum</taxon>
    </lineage>
</organism>
<feature type="compositionally biased region" description="Basic and acidic residues" evidence="1">
    <location>
        <begin position="54"/>
        <end position="68"/>
    </location>
</feature>
<evidence type="ECO:0000313" key="2">
    <source>
        <dbReference type="EMBL" id="KAK3906100.1"/>
    </source>
</evidence>
<reference evidence="2" key="1">
    <citation type="journal article" date="2023" name="Mol. Phylogenet. Evol.">
        <title>Genome-scale phylogeny and comparative genomics of the fungal order Sordariales.</title>
        <authorList>
            <person name="Hensen N."/>
            <person name="Bonometti L."/>
            <person name="Westerberg I."/>
            <person name="Brannstrom I.O."/>
            <person name="Guillou S."/>
            <person name="Cros-Aarteil S."/>
            <person name="Calhoun S."/>
            <person name="Haridas S."/>
            <person name="Kuo A."/>
            <person name="Mondo S."/>
            <person name="Pangilinan J."/>
            <person name="Riley R."/>
            <person name="LaButti K."/>
            <person name="Andreopoulos B."/>
            <person name="Lipzen A."/>
            <person name="Chen C."/>
            <person name="Yan M."/>
            <person name="Daum C."/>
            <person name="Ng V."/>
            <person name="Clum A."/>
            <person name="Steindorff A."/>
            <person name="Ohm R.A."/>
            <person name="Martin F."/>
            <person name="Silar P."/>
            <person name="Natvig D.O."/>
            <person name="Lalanne C."/>
            <person name="Gautier V."/>
            <person name="Ament-Velasquez S.L."/>
            <person name="Kruys A."/>
            <person name="Hutchinson M.I."/>
            <person name="Powell A.J."/>
            <person name="Barry K."/>
            <person name="Miller A.N."/>
            <person name="Grigoriev I.V."/>
            <person name="Debuchy R."/>
            <person name="Gladieux P."/>
            <person name="Hiltunen Thoren M."/>
            <person name="Johannesson H."/>
        </authorList>
    </citation>
    <scope>NUCLEOTIDE SEQUENCE</scope>
    <source>
        <strain evidence="2">CBS 103.79</strain>
    </source>
</reference>
<feature type="compositionally biased region" description="Low complexity" evidence="1">
    <location>
        <begin position="75"/>
        <end position="84"/>
    </location>
</feature>
<reference evidence="2" key="2">
    <citation type="submission" date="2023-05" db="EMBL/GenBank/DDBJ databases">
        <authorList>
            <consortium name="Lawrence Berkeley National Laboratory"/>
            <person name="Steindorff A."/>
            <person name="Hensen N."/>
            <person name="Bonometti L."/>
            <person name="Westerberg I."/>
            <person name="Brannstrom I.O."/>
            <person name="Guillou S."/>
            <person name="Cros-Aarteil S."/>
            <person name="Calhoun S."/>
            <person name="Haridas S."/>
            <person name="Kuo A."/>
            <person name="Mondo S."/>
            <person name="Pangilinan J."/>
            <person name="Riley R."/>
            <person name="Labutti K."/>
            <person name="Andreopoulos B."/>
            <person name="Lipzen A."/>
            <person name="Chen C."/>
            <person name="Yanf M."/>
            <person name="Daum C."/>
            <person name="Ng V."/>
            <person name="Clum A."/>
            <person name="Ohm R."/>
            <person name="Martin F."/>
            <person name="Silar P."/>
            <person name="Natvig D."/>
            <person name="Lalanne C."/>
            <person name="Gautier V."/>
            <person name="Ament-Velasquez S.L."/>
            <person name="Kruys A."/>
            <person name="Hutchinson M.I."/>
            <person name="Powell A.J."/>
            <person name="Barry K."/>
            <person name="Miller A.N."/>
            <person name="Grigoriev I.V."/>
            <person name="Debuchy R."/>
            <person name="Gladieux P."/>
            <person name="Thoren M.H."/>
            <person name="Johannesson H."/>
        </authorList>
    </citation>
    <scope>NUCLEOTIDE SEQUENCE</scope>
    <source>
        <strain evidence="2">CBS 103.79</strain>
    </source>
</reference>
<evidence type="ECO:0000313" key="3">
    <source>
        <dbReference type="Proteomes" id="UP001303889"/>
    </source>
</evidence>
<feature type="compositionally biased region" description="Basic and acidic residues" evidence="1">
    <location>
        <begin position="90"/>
        <end position="99"/>
    </location>
</feature>
<feature type="region of interest" description="Disordered" evidence="1">
    <location>
        <begin position="1"/>
        <end position="99"/>
    </location>
</feature>
<comment type="caution">
    <text evidence="2">The sequence shown here is derived from an EMBL/GenBank/DDBJ whole genome shotgun (WGS) entry which is preliminary data.</text>
</comment>
<name>A0AAN6MS47_9PEZI</name>
<proteinExistence type="predicted"/>
<dbReference type="AlphaFoldDB" id="A0AAN6MS47"/>
<evidence type="ECO:0000256" key="1">
    <source>
        <dbReference type="SAM" id="MobiDB-lite"/>
    </source>
</evidence>
<protein>
    <submittedName>
        <fullName evidence="2">Uncharacterized protein</fullName>
    </submittedName>
</protein>
<feature type="compositionally biased region" description="Polar residues" evidence="1">
    <location>
        <begin position="1"/>
        <end position="31"/>
    </location>
</feature>
<keyword evidence="3" id="KW-1185">Reference proteome</keyword>
<dbReference type="EMBL" id="MU855336">
    <property type="protein sequence ID" value="KAK3906100.1"/>
    <property type="molecule type" value="Genomic_DNA"/>
</dbReference>
<accession>A0AAN6MS47</accession>